<accession>A0ABP3TXH6</accession>
<protein>
    <recommendedName>
        <fullName evidence="1">VOC domain-containing protein</fullName>
    </recommendedName>
</protein>
<evidence type="ECO:0000313" key="2">
    <source>
        <dbReference type="EMBL" id="GAA0720035.1"/>
    </source>
</evidence>
<dbReference type="InterPro" id="IPR037523">
    <property type="entry name" value="VOC_core"/>
</dbReference>
<sequence length="138" mass="15623">MPRTAFRLQETDDMLQIDHLILRVSDAKASARFYWQFLGLRHEGTAASFEVLRVNDHCTLYLLAESPKDPVHLAFCLDRSAFEGVRVRLQAAGVPFGGAPFVRDGQPASQLGARGWAEALYFFDPDQHNIEVRTHDEH</sequence>
<dbReference type="InterPro" id="IPR004360">
    <property type="entry name" value="Glyas_Fos-R_dOase_dom"/>
</dbReference>
<reference evidence="3" key="1">
    <citation type="journal article" date="2019" name="Int. J. Syst. Evol. Microbiol.">
        <title>The Global Catalogue of Microorganisms (GCM) 10K type strain sequencing project: providing services to taxonomists for standard genome sequencing and annotation.</title>
        <authorList>
            <consortium name="The Broad Institute Genomics Platform"/>
            <consortium name="The Broad Institute Genome Sequencing Center for Infectious Disease"/>
            <person name="Wu L."/>
            <person name="Ma J."/>
        </authorList>
    </citation>
    <scope>NUCLEOTIDE SEQUENCE [LARGE SCALE GENOMIC DNA]</scope>
    <source>
        <strain evidence="3">JCM 15421</strain>
    </source>
</reference>
<feature type="domain" description="VOC" evidence="1">
    <location>
        <begin position="16"/>
        <end position="135"/>
    </location>
</feature>
<gene>
    <name evidence="2" type="ORF">GCM10009105_29070</name>
</gene>
<dbReference type="PROSITE" id="PS51819">
    <property type="entry name" value="VOC"/>
    <property type="match status" value="1"/>
</dbReference>
<keyword evidence="3" id="KW-1185">Reference proteome</keyword>
<dbReference type="Proteomes" id="UP001501523">
    <property type="component" value="Unassembled WGS sequence"/>
</dbReference>
<evidence type="ECO:0000313" key="3">
    <source>
        <dbReference type="Proteomes" id="UP001501523"/>
    </source>
</evidence>
<comment type="caution">
    <text evidence="2">The sequence shown here is derived from an EMBL/GenBank/DDBJ whole genome shotgun (WGS) entry which is preliminary data.</text>
</comment>
<proteinExistence type="predicted"/>
<dbReference type="SUPFAM" id="SSF54593">
    <property type="entry name" value="Glyoxalase/Bleomycin resistance protein/Dihydroxybiphenyl dioxygenase"/>
    <property type="match status" value="1"/>
</dbReference>
<dbReference type="Pfam" id="PF00903">
    <property type="entry name" value="Glyoxalase"/>
    <property type="match status" value="1"/>
</dbReference>
<dbReference type="Gene3D" id="3.10.180.10">
    <property type="entry name" value="2,3-Dihydroxybiphenyl 1,2-Dioxygenase, domain 1"/>
    <property type="match status" value="1"/>
</dbReference>
<dbReference type="InterPro" id="IPR029068">
    <property type="entry name" value="Glyas_Bleomycin-R_OHBP_Dase"/>
</dbReference>
<name>A0ABP3TXH6_9GAMM</name>
<organism evidence="2 3">
    <name type="scientific">Dokdonella soli</name>
    <dbReference type="NCBI Taxonomy" id="529810"/>
    <lineage>
        <taxon>Bacteria</taxon>
        <taxon>Pseudomonadati</taxon>
        <taxon>Pseudomonadota</taxon>
        <taxon>Gammaproteobacteria</taxon>
        <taxon>Lysobacterales</taxon>
        <taxon>Rhodanobacteraceae</taxon>
        <taxon>Dokdonella</taxon>
    </lineage>
</organism>
<dbReference type="EMBL" id="BAAAEU010000024">
    <property type="protein sequence ID" value="GAA0720035.1"/>
    <property type="molecule type" value="Genomic_DNA"/>
</dbReference>
<evidence type="ECO:0000259" key="1">
    <source>
        <dbReference type="PROSITE" id="PS51819"/>
    </source>
</evidence>